<sequence length="79" mass="9009">MSRVPNGTIVGINASQYVLHPKAFGGKVDQCISEKQLQRPGEDTDLFEERTKKAKRADMTFSIRIENLSRQGRRFGRDK</sequence>
<gene>
    <name evidence="1" type="ORF">Z518_05602</name>
</gene>
<proteinExistence type="predicted"/>
<name>A0A0D2FRA3_9EURO</name>
<reference evidence="1 2" key="1">
    <citation type="submission" date="2015-01" db="EMBL/GenBank/DDBJ databases">
        <title>The Genome Sequence of Rhinocladiella mackenzie CBS 650.93.</title>
        <authorList>
            <consortium name="The Broad Institute Genomics Platform"/>
            <person name="Cuomo C."/>
            <person name="de Hoog S."/>
            <person name="Gorbushina A."/>
            <person name="Stielow B."/>
            <person name="Teixiera M."/>
            <person name="Abouelleil A."/>
            <person name="Chapman S.B."/>
            <person name="Priest M."/>
            <person name="Young S.K."/>
            <person name="Wortman J."/>
            <person name="Nusbaum C."/>
            <person name="Birren B."/>
        </authorList>
    </citation>
    <scope>NUCLEOTIDE SEQUENCE [LARGE SCALE GENOMIC DNA]</scope>
    <source>
        <strain evidence="1 2">CBS 650.93</strain>
    </source>
</reference>
<keyword evidence="2" id="KW-1185">Reference proteome</keyword>
<dbReference type="HOGENOM" id="CLU_2607304_0_0_1"/>
<organism evidence="1 2">
    <name type="scientific">Rhinocladiella mackenziei CBS 650.93</name>
    <dbReference type="NCBI Taxonomy" id="1442369"/>
    <lineage>
        <taxon>Eukaryota</taxon>
        <taxon>Fungi</taxon>
        <taxon>Dikarya</taxon>
        <taxon>Ascomycota</taxon>
        <taxon>Pezizomycotina</taxon>
        <taxon>Eurotiomycetes</taxon>
        <taxon>Chaetothyriomycetidae</taxon>
        <taxon>Chaetothyriales</taxon>
        <taxon>Herpotrichiellaceae</taxon>
        <taxon>Rhinocladiella</taxon>
    </lineage>
</organism>
<protein>
    <submittedName>
        <fullName evidence="1">Rhinocladiella mackenziei CBS 650.93 unplaced genomic scaffold supercont1.4, whole genome shotgun sequence</fullName>
    </submittedName>
</protein>
<dbReference type="AlphaFoldDB" id="A0A0D2FRA3"/>
<dbReference type="GeneID" id="25293673"/>
<dbReference type="RefSeq" id="XP_013271868.1">
    <property type="nucleotide sequence ID" value="XM_013416414.1"/>
</dbReference>
<dbReference type="VEuPathDB" id="FungiDB:Z518_05602"/>
<accession>A0A0D2FRA3</accession>
<evidence type="ECO:0000313" key="2">
    <source>
        <dbReference type="Proteomes" id="UP000053617"/>
    </source>
</evidence>
<dbReference type="Proteomes" id="UP000053617">
    <property type="component" value="Unassembled WGS sequence"/>
</dbReference>
<dbReference type="EMBL" id="KN847478">
    <property type="protein sequence ID" value="KIX04732.1"/>
    <property type="molecule type" value="Genomic_DNA"/>
</dbReference>
<evidence type="ECO:0000313" key="1">
    <source>
        <dbReference type="EMBL" id="KIX04732.1"/>
    </source>
</evidence>